<feature type="region of interest" description="Disordered" evidence="1">
    <location>
        <begin position="138"/>
        <end position="183"/>
    </location>
</feature>
<protein>
    <submittedName>
        <fullName evidence="2">Uncharacterized protein</fullName>
    </submittedName>
</protein>
<dbReference type="Gene3D" id="2.40.70.10">
    <property type="entry name" value="Acid Proteases"/>
    <property type="match status" value="1"/>
</dbReference>
<accession>A0A7N2MED3</accession>
<dbReference type="Gramene" id="QL08p059259:mrna">
    <property type="protein sequence ID" value="QL08p059259:mrna"/>
    <property type="gene ID" value="QL08p059259"/>
</dbReference>
<dbReference type="Proteomes" id="UP000594261">
    <property type="component" value="Chromosome 8"/>
</dbReference>
<dbReference type="InParanoid" id="A0A7N2MED3"/>
<dbReference type="AlphaFoldDB" id="A0A7N2MED3"/>
<evidence type="ECO:0000313" key="3">
    <source>
        <dbReference type="Proteomes" id="UP000594261"/>
    </source>
</evidence>
<sequence>MCPSAAGYPDFYAEQANALNNYGKPFASPFSETYNPNWRNHPNFSWRQSQPPTNVGGQQVHQQSQFRPPTQAYPPIPQSTPQFVTPPRQQPSLEESLKTFMQSTSQAIQEMKSSTHLNTQAISKLENQVGQLATQVGEREKGKFPSQPIPNPKGQYAINGSSSSTHGQEHVQSITTLRSGKQVDNQVKMPEVEDDENIMLKEKGTHSSHDDHREKKDNPPATPIQDLNSPLDKRFVPKASFPQRLISPQKSAQFGDILEVFKQVQINIPFLDAIQQVPAYAKFLKDLVTMKRKTNVPKKAFLTEQVSSIIQNKYPVKCKDPGSPTISCRIGDHLIERALLDLGASVNLLPYSVYLQLGLGDLKPTTMTLQLADRSVKIPRGRPFLATSNALINCRSGVMKISFGNMTVELNIFDISKQVLDNEDICEVNMIGSLVHDTFLQSSCEDPPNACLTRFDCNLDTEKSIEEVNALLDSIPLLSIDSWQPKVIPLPLSSSLFPSIVEPPKLGEFWEHQLISILQEYKEAIGWKIADIKGISASVVMQRIHLEDTAKASQHVFDPGLISSCVKSF</sequence>
<dbReference type="OMA" id="CPTISCQ"/>
<dbReference type="CDD" id="cd00303">
    <property type="entry name" value="retropepsin_like"/>
    <property type="match status" value="1"/>
</dbReference>
<dbReference type="PANTHER" id="PTHR33067:SF32">
    <property type="entry name" value="ASPARTIC PEPTIDASE DDI1-TYPE DOMAIN-CONTAINING PROTEIN"/>
    <property type="match status" value="1"/>
</dbReference>
<keyword evidence="3" id="KW-1185">Reference proteome</keyword>
<feature type="compositionally biased region" description="Basic and acidic residues" evidence="1">
    <location>
        <begin position="203"/>
        <end position="218"/>
    </location>
</feature>
<proteinExistence type="predicted"/>
<organism evidence="2 3">
    <name type="scientific">Quercus lobata</name>
    <name type="common">Valley oak</name>
    <dbReference type="NCBI Taxonomy" id="97700"/>
    <lineage>
        <taxon>Eukaryota</taxon>
        <taxon>Viridiplantae</taxon>
        <taxon>Streptophyta</taxon>
        <taxon>Embryophyta</taxon>
        <taxon>Tracheophyta</taxon>
        <taxon>Spermatophyta</taxon>
        <taxon>Magnoliopsida</taxon>
        <taxon>eudicotyledons</taxon>
        <taxon>Gunneridae</taxon>
        <taxon>Pentapetalae</taxon>
        <taxon>rosids</taxon>
        <taxon>fabids</taxon>
        <taxon>Fagales</taxon>
        <taxon>Fagaceae</taxon>
        <taxon>Quercus</taxon>
    </lineage>
</organism>
<dbReference type="EMBL" id="LRBV02000008">
    <property type="status" value="NOT_ANNOTATED_CDS"/>
    <property type="molecule type" value="Genomic_DNA"/>
</dbReference>
<feature type="region of interest" description="Disordered" evidence="1">
    <location>
        <begin position="39"/>
        <end position="91"/>
    </location>
</feature>
<dbReference type="PANTHER" id="PTHR33067">
    <property type="entry name" value="RNA-DIRECTED DNA POLYMERASE-RELATED"/>
    <property type="match status" value="1"/>
</dbReference>
<feature type="compositionally biased region" description="Polar residues" evidence="1">
    <location>
        <begin position="158"/>
        <end position="183"/>
    </location>
</feature>
<dbReference type="InterPro" id="IPR021109">
    <property type="entry name" value="Peptidase_aspartic_dom_sf"/>
</dbReference>
<name>A0A7N2MED3_QUELO</name>
<evidence type="ECO:0000313" key="2">
    <source>
        <dbReference type="EnsemblPlants" id="QL08p059259:mrna"/>
    </source>
</evidence>
<reference evidence="2" key="2">
    <citation type="submission" date="2021-01" db="UniProtKB">
        <authorList>
            <consortium name="EnsemblPlants"/>
        </authorList>
    </citation>
    <scope>IDENTIFICATION</scope>
</reference>
<feature type="region of interest" description="Disordered" evidence="1">
    <location>
        <begin position="203"/>
        <end position="230"/>
    </location>
</feature>
<evidence type="ECO:0000256" key="1">
    <source>
        <dbReference type="SAM" id="MobiDB-lite"/>
    </source>
</evidence>
<dbReference type="EnsemblPlants" id="QL08p059259:mrna">
    <property type="protein sequence ID" value="QL08p059259:mrna"/>
    <property type="gene ID" value="QL08p059259"/>
</dbReference>
<reference evidence="2 3" key="1">
    <citation type="journal article" date="2016" name="G3 (Bethesda)">
        <title>First Draft Assembly and Annotation of the Genome of a California Endemic Oak Quercus lobata Nee (Fagaceae).</title>
        <authorList>
            <person name="Sork V.L."/>
            <person name="Fitz-Gibbon S.T."/>
            <person name="Puiu D."/>
            <person name="Crepeau M."/>
            <person name="Gugger P.F."/>
            <person name="Sherman R."/>
            <person name="Stevens K."/>
            <person name="Langley C.H."/>
            <person name="Pellegrini M."/>
            <person name="Salzberg S.L."/>
        </authorList>
    </citation>
    <scope>NUCLEOTIDE SEQUENCE [LARGE SCALE GENOMIC DNA]</scope>
    <source>
        <strain evidence="2 3">cv. SW786</strain>
    </source>
</reference>
<feature type="compositionally biased region" description="Polar residues" evidence="1">
    <location>
        <begin position="39"/>
        <end position="68"/>
    </location>
</feature>